<sequence length="166" mass="17227">MRGIVVAAVAVLLAGGAATAAETRSVLLLEPQFDSSAADGQTAEMEAADRVRIAAVGARLEAMLRASADYRPVDAPDVAREIANYNIGSCGRCELMLGRKAGADLVVVTSVQKLSSMLINVSAAIYAVSDGAAVAAGTVVINADTDEDWRRAVDRLATRRLGLPMP</sequence>
<keyword evidence="1" id="KW-0732">Signal</keyword>
<dbReference type="Pfam" id="PF11684">
    <property type="entry name" value="DUF3280"/>
    <property type="match status" value="1"/>
</dbReference>
<reference evidence="2 3" key="1">
    <citation type="submission" date="2019-03" db="EMBL/GenBank/DDBJ databases">
        <title>Genomic Encyclopedia of Type Strains, Phase IV (KMG-IV): sequencing the most valuable type-strain genomes for metagenomic binning, comparative biology and taxonomic classification.</title>
        <authorList>
            <person name="Goeker M."/>
        </authorList>
    </citation>
    <scope>NUCLEOTIDE SEQUENCE [LARGE SCALE GENOMIC DNA]</scope>
    <source>
        <strain evidence="2 3">DSM 102969</strain>
    </source>
</reference>
<dbReference type="Proteomes" id="UP000294547">
    <property type="component" value="Unassembled WGS sequence"/>
</dbReference>
<evidence type="ECO:0000313" key="3">
    <source>
        <dbReference type="Proteomes" id="UP000294547"/>
    </source>
</evidence>
<organism evidence="2 3">
    <name type="scientific">Oharaeibacter diazotrophicus</name>
    <dbReference type="NCBI Taxonomy" id="1920512"/>
    <lineage>
        <taxon>Bacteria</taxon>
        <taxon>Pseudomonadati</taxon>
        <taxon>Pseudomonadota</taxon>
        <taxon>Alphaproteobacteria</taxon>
        <taxon>Hyphomicrobiales</taxon>
        <taxon>Pleomorphomonadaceae</taxon>
        <taxon>Oharaeibacter</taxon>
    </lineage>
</organism>
<protein>
    <submittedName>
        <fullName evidence="2">Uncharacterized protein DUF2380</fullName>
    </submittedName>
</protein>
<name>A0A4R6RK87_9HYPH</name>
<accession>A0A4R6RK87</accession>
<dbReference type="AlphaFoldDB" id="A0A4R6RK87"/>
<keyword evidence="3" id="KW-1185">Reference proteome</keyword>
<dbReference type="InterPro" id="IPR021698">
    <property type="entry name" value="DUF3280"/>
</dbReference>
<feature type="chain" id="PRO_5020374433" evidence="1">
    <location>
        <begin position="21"/>
        <end position="166"/>
    </location>
</feature>
<feature type="signal peptide" evidence="1">
    <location>
        <begin position="1"/>
        <end position="20"/>
    </location>
</feature>
<evidence type="ECO:0000313" key="2">
    <source>
        <dbReference type="EMBL" id="TDP86515.1"/>
    </source>
</evidence>
<proteinExistence type="predicted"/>
<evidence type="ECO:0000256" key="1">
    <source>
        <dbReference type="SAM" id="SignalP"/>
    </source>
</evidence>
<comment type="caution">
    <text evidence="2">The sequence shown here is derived from an EMBL/GenBank/DDBJ whole genome shotgun (WGS) entry which is preliminary data.</text>
</comment>
<dbReference type="EMBL" id="SNXY01000006">
    <property type="protein sequence ID" value="TDP86515.1"/>
    <property type="molecule type" value="Genomic_DNA"/>
</dbReference>
<gene>
    <name evidence="2" type="ORF">EDD54_0392</name>
</gene>